<dbReference type="InterPro" id="IPR011041">
    <property type="entry name" value="Quinoprot_gluc/sorb_DH_b-prop"/>
</dbReference>
<dbReference type="InterPro" id="IPR012938">
    <property type="entry name" value="Glc/Sorbosone_DH"/>
</dbReference>
<name>A0ABP8LK87_9BACT</name>
<protein>
    <submittedName>
        <fullName evidence="2">PQQ-dependent sugar dehydrogenase</fullName>
    </submittedName>
</protein>
<dbReference type="Pfam" id="PF07995">
    <property type="entry name" value="GSDH"/>
    <property type="match status" value="1"/>
</dbReference>
<dbReference type="Proteomes" id="UP001500552">
    <property type="component" value="Unassembled WGS sequence"/>
</dbReference>
<accession>A0ABP8LK87</accession>
<organism evidence="2 3">
    <name type="scientific">Pontibacter saemangeumensis</name>
    <dbReference type="NCBI Taxonomy" id="1084525"/>
    <lineage>
        <taxon>Bacteria</taxon>
        <taxon>Pseudomonadati</taxon>
        <taxon>Bacteroidota</taxon>
        <taxon>Cytophagia</taxon>
        <taxon>Cytophagales</taxon>
        <taxon>Hymenobacteraceae</taxon>
        <taxon>Pontibacter</taxon>
    </lineage>
</organism>
<evidence type="ECO:0000259" key="1">
    <source>
        <dbReference type="Pfam" id="PF07995"/>
    </source>
</evidence>
<dbReference type="SUPFAM" id="SSF50952">
    <property type="entry name" value="Soluble quinoprotein glucose dehydrogenase"/>
    <property type="match status" value="1"/>
</dbReference>
<comment type="caution">
    <text evidence="2">The sequence shown here is derived from an EMBL/GenBank/DDBJ whole genome shotgun (WGS) entry which is preliminary data.</text>
</comment>
<dbReference type="EMBL" id="BAABHC010000006">
    <property type="protein sequence ID" value="GAA4430517.1"/>
    <property type="molecule type" value="Genomic_DNA"/>
</dbReference>
<dbReference type="Gene3D" id="2.120.10.30">
    <property type="entry name" value="TolB, C-terminal domain"/>
    <property type="match status" value="1"/>
</dbReference>
<dbReference type="PANTHER" id="PTHR19328">
    <property type="entry name" value="HEDGEHOG-INTERACTING PROTEIN"/>
    <property type="match status" value="1"/>
</dbReference>
<reference evidence="3" key="1">
    <citation type="journal article" date="2019" name="Int. J. Syst. Evol. Microbiol.">
        <title>The Global Catalogue of Microorganisms (GCM) 10K type strain sequencing project: providing services to taxonomists for standard genome sequencing and annotation.</title>
        <authorList>
            <consortium name="The Broad Institute Genomics Platform"/>
            <consortium name="The Broad Institute Genome Sequencing Center for Infectious Disease"/>
            <person name="Wu L."/>
            <person name="Ma J."/>
        </authorList>
    </citation>
    <scope>NUCLEOTIDE SEQUENCE [LARGE SCALE GENOMIC DNA]</scope>
    <source>
        <strain evidence="3">JCM 17926</strain>
    </source>
</reference>
<gene>
    <name evidence="2" type="ORF">GCM10023188_17240</name>
</gene>
<feature type="domain" description="Glucose/Sorbosone dehydrogenase" evidence="1">
    <location>
        <begin position="89"/>
        <end position="420"/>
    </location>
</feature>
<dbReference type="InterPro" id="IPR011042">
    <property type="entry name" value="6-blade_b-propeller_TolB-like"/>
</dbReference>
<dbReference type="PANTHER" id="PTHR19328:SF75">
    <property type="entry name" value="ALDOSE SUGAR DEHYDROGENASE YLII"/>
    <property type="match status" value="1"/>
</dbReference>
<sequence length="501" mass="53977">MYLSDSTFPESFPRFQNFRRQLGGQANPRRSTPTPALLTVLLLCVTILLQGCEPDMDVAAPASKLNAESEALFKTKSVDLQLVADNMVSPIGLVAAPDKSKRLFVIDQIGKIWIIDAAGIKLSEPFIDVSPLMVSLSPFYDERGLLGLAFHPDYERNGRFFLYYTAPPRAGGPVPDASWNNISRISEFRVSASDANKASMGSEKIILEVDQPQGNHEGGTIAFGPDGYLYISIGDGGGANDVAPGHVPDWYPVNEGGNGQDIEANLLGNILRIDVNSGSPYSIPADNPFVGKPGLDEIYAYGFRNPFRFSFDMSGSRRLFAGDAGQNLWEEISVVEKGGNYGWNVKEGTHCFDAANPLQVLASCPEVDIYGNRLIDPVIEMKNLRNPAGGRTITIIGGNVYRGNAIPGFQGKYIFGSFAQNFSAPNGELFIANPAGPGLWSFQEIELAGSPGDIGHYLKGFGQDLEGEIYVTASTMLGPSGSTGKVFKLVLAGKEKGKDSI</sequence>
<proteinExistence type="predicted"/>
<evidence type="ECO:0000313" key="2">
    <source>
        <dbReference type="EMBL" id="GAA4430517.1"/>
    </source>
</evidence>
<keyword evidence="3" id="KW-1185">Reference proteome</keyword>
<evidence type="ECO:0000313" key="3">
    <source>
        <dbReference type="Proteomes" id="UP001500552"/>
    </source>
</evidence>